<reference evidence="3" key="1">
    <citation type="submission" date="2017-09" db="EMBL/GenBank/DDBJ databases">
        <title>Depth-based differentiation of microbial function through sediment-hosted aquifers and enrichment of novel symbionts in the deep terrestrial subsurface.</title>
        <authorList>
            <person name="Probst A.J."/>
            <person name="Ladd B."/>
            <person name="Jarett J.K."/>
            <person name="Geller-Mcgrath D.E."/>
            <person name="Sieber C.M.K."/>
            <person name="Emerson J.B."/>
            <person name="Anantharaman K."/>
            <person name="Thomas B.C."/>
            <person name="Malmstrom R."/>
            <person name="Stieglmeier M."/>
            <person name="Klingl A."/>
            <person name="Woyke T."/>
            <person name="Ryan C.M."/>
            <person name="Banfield J.F."/>
        </authorList>
    </citation>
    <scope>NUCLEOTIDE SEQUENCE [LARGE SCALE GENOMIC DNA]</scope>
</reference>
<organism evidence="2 3">
    <name type="scientific">Candidatus Kaiserbacteria bacterium CG10_big_fil_rev_8_21_14_0_10_44_10</name>
    <dbReference type="NCBI Taxonomy" id="1974606"/>
    <lineage>
        <taxon>Bacteria</taxon>
        <taxon>Candidatus Kaiseribacteriota</taxon>
    </lineage>
</organism>
<feature type="transmembrane region" description="Helical" evidence="1">
    <location>
        <begin position="20"/>
        <end position="36"/>
    </location>
</feature>
<name>A0A2H0UIG3_9BACT</name>
<protein>
    <submittedName>
        <fullName evidence="2">Uncharacterized protein</fullName>
    </submittedName>
</protein>
<evidence type="ECO:0000256" key="1">
    <source>
        <dbReference type="SAM" id="Phobius"/>
    </source>
</evidence>
<dbReference type="AlphaFoldDB" id="A0A2H0UIG3"/>
<dbReference type="Proteomes" id="UP000229612">
    <property type="component" value="Unassembled WGS sequence"/>
</dbReference>
<comment type="caution">
    <text evidence="2">The sequence shown here is derived from an EMBL/GenBank/DDBJ whole genome shotgun (WGS) entry which is preliminary data.</text>
</comment>
<sequence>MKNSEAKKESGMSIGTVDRITTIFLVFSFALFLYSLDHHIAGVFGKKTTFLQERIDRVIANNR</sequence>
<keyword evidence="1" id="KW-1133">Transmembrane helix</keyword>
<dbReference type="EMBL" id="PFBG01000003">
    <property type="protein sequence ID" value="PIR86192.1"/>
    <property type="molecule type" value="Genomic_DNA"/>
</dbReference>
<proteinExistence type="predicted"/>
<evidence type="ECO:0000313" key="3">
    <source>
        <dbReference type="Proteomes" id="UP000229612"/>
    </source>
</evidence>
<gene>
    <name evidence="2" type="ORF">COU14_00195</name>
</gene>
<keyword evidence="1" id="KW-0472">Membrane</keyword>
<keyword evidence="1" id="KW-0812">Transmembrane</keyword>
<evidence type="ECO:0000313" key="2">
    <source>
        <dbReference type="EMBL" id="PIR86192.1"/>
    </source>
</evidence>
<accession>A0A2H0UIG3</accession>